<feature type="compositionally biased region" description="Polar residues" evidence="1">
    <location>
        <begin position="22"/>
        <end position="46"/>
    </location>
</feature>
<evidence type="ECO:0000313" key="3">
    <source>
        <dbReference type="Proteomes" id="UP000054937"/>
    </source>
</evidence>
<dbReference type="OMA" id="INSHQSE"/>
<dbReference type="AlphaFoldDB" id="A0A0V0QUL0"/>
<dbReference type="Proteomes" id="UP000054937">
    <property type="component" value="Unassembled WGS sequence"/>
</dbReference>
<name>A0A0V0QUL0_PSEPJ</name>
<accession>A0A0V0QUL0</accession>
<feature type="region of interest" description="Disordered" evidence="1">
    <location>
        <begin position="168"/>
        <end position="197"/>
    </location>
</feature>
<reference evidence="2 3" key="1">
    <citation type="journal article" date="2015" name="Sci. Rep.">
        <title>Genome of the facultative scuticociliatosis pathogen Pseudocohnilembus persalinus provides insight into its virulence through horizontal gene transfer.</title>
        <authorList>
            <person name="Xiong J."/>
            <person name="Wang G."/>
            <person name="Cheng J."/>
            <person name="Tian M."/>
            <person name="Pan X."/>
            <person name="Warren A."/>
            <person name="Jiang C."/>
            <person name="Yuan D."/>
            <person name="Miao W."/>
        </authorList>
    </citation>
    <scope>NUCLEOTIDE SEQUENCE [LARGE SCALE GENOMIC DNA]</scope>
    <source>
        <strain evidence="2">36N120E</strain>
    </source>
</reference>
<protein>
    <submittedName>
        <fullName evidence="2">Uncharacterized protein</fullName>
    </submittedName>
</protein>
<dbReference type="EMBL" id="LDAU01000102">
    <property type="protein sequence ID" value="KRX05927.1"/>
    <property type="molecule type" value="Genomic_DNA"/>
</dbReference>
<proteinExistence type="predicted"/>
<evidence type="ECO:0000313" key="2">
    <source>
        <dbReference type="EMBL" id="KRX05927.1"/>
    </source>
</evidence>
<feature type="region of interest" description="Disordered" evidence="1">
    <location>
        <begin position="22"/>
        <end position="89"/>
    </location>
</feature>
<sequence>MSDQYYIPSVQSQYQKQAFEINSHQSENQSAFSEKQTKNSIKQQKIQFEDQPLTKQQIDSILGQSPKASTRQSNNNNHQQQQQKKKYNILKMDNDSDCYYEEKENKIYKKQNHYLQNNSQQFQDQYKPTDFRPQSAQSNVSFASQISQKHRQGQQGLLNWDIIKTQHKTRNPKEKYQKKQFLTANPNQRDQTDKQYKGTKIDTCSKIVVQNGVVKAIPSFKKPPKNSFQKSQQLGQTQSFNKQSYGVTPTAKAGDRKKPLGPYNPNASRNKLPSQEFKKPYRNDSQIQLGSNDKDKKRYLSTKQNMQSYKNPNFYQTQNPAINAYRTTWYKNQEQK</sequence>
<feature type="region of interest" description="Disordered" evidence="1">
    <location>
        <begin position="218"/>
        <end position="298"/>
    </location>
</feature>
<comment type="caution">
    <text evidence="2">The sequence shown here is derived from an EMBL/GenBank/DDBJ whole genome shotgun (WGS) entry which is preliminary data.</text>
</comment>
<dbReference type="OrthoDB" id="311506at2759"/>
<feature type="compositionally biased region" description="Polar residues" evidence="1">
    <location>
        <begin position="180"/>
        <end position="189"/>
    </location>
</feature>
<feature type="compositionally biased region" description="Polar residues" evidence="1">
    <location>
        <begin position="53"/>
        <end position="73"/>
    </location>
</feature>
<organism evidence="2 3">
    <name type="scientific">Pseudocohnilembus persalinus</name>
    <name type="common">Ciliate</name>
    <dbReference type="NCBI Taxonomy" id="266149"/>
    <lineage>
        <taxon>Eukaryota</taxon>
        <taxon>Sar</taxon>
        <taxon>Alveolata</taxon>
        <taxon>Ciliophora</taxon>
        <taxon>Intramacronucleata</taxon>
        <taxon>Oligohymenophorea</taxon>
        <taxon>Scuticociliatia</taxon>
        <taxon>Philasterida</taxon>
        <taxon>Pseudocohnilembidae</taxon>
        <taxon>Pseudocohnilembus</taxon>
    </lineage>
</organism>
<keyword evidence="3" id="KW-1185">Reference proteome</keyword>
<gene>
    <name evidence="2" type="ORF">PPERSA_01005</name>
</gene>
<dbReference type="InParanoid" id="A0A0V0QUL0"/>
<feature type="compositionally biased region" description="Polar residues" evidence="1">
    <location>
        <begin position="226"/>
        <end position="247"/>
    </location>
</feature>
<evidence type="ECO:0000256" key="1">
    <source>
        <dbReference type="SAM" id="MobiDB-lite"/>
    </source>
</evidence>